<comment type="similarity">
    <text evidence="2">Belongs to the aldolase class II family. AraD/FucA subfamily.</text>
</comment>
<evidence type="ECO:0000256" key="7">
    <source>
        <dbReference type="ARBA" id="ARBA00044745"/>
    </source>
</evidence>
<keyword evidence="6" id="KW-0119">Carbohydrate metabolism</keyword>
<accession>A0ABW2A125</accession>
<evidence type="ECO:0000259" key="12">
    <source>
        <dbReference type="SMART" id="SM01007"/>
    </source>
</evidence>
<dbReference type="InterPro" id="IPR050197">
    <property type="entry name" value="Aldolase_class_II_sugar_metab"/>
</dbReference>
<dbReference type="SUPFAM" id="SSF53639">
    <property type="entry name" value="AraD/HMP-PK domain-like"/>
    <property type="match status" value="1"/>
</dbReference>
<evidence type="ECO:0000256" key="1">
    <source>
        <dbReference type="ARBA" id="ARBA00001947"/>
    </source>
</evidence>
<comment type="cofactor">
    <cofactor evidence="1">
        <name>Zn(2+)</name>
        <dbReference type="ChEBI" id="CHEBI:29105"/>
    </cofactor>
</comment>
<sequence length="214" mass="23502">MNSITHMKNQIVHFGKSIFDRGLTSGSSGNIGIRLDEGWLITPTNSCLGMLEADEISHLDRDGNLLAGKPPSKELFLHQALLEQRPQDRAVVHLHSSYATAVSCLSNLNPEDALPPLTPYPIMCFGKVAVTPYRRPGDKRLGDDISAIADRYRAVLLANHGPIVAAGSLESAVYAIEELEESAKLFLMLRGTEPRLLSNEQIDELQRFFGGSHQ</sequence>
<reference evidence="14" key="1">
    <citation type="journal article" date="2019" name="Int. J. Syst. Evol. Microbiol.">
        <title>The Global Catalogue of Microorganisms (GCM) 10K type strain sequencing project: providing services to taxonomists for standard genome sequencing and annotation.</title>
        <authorList>
            <consortium name="The Broad Institute Genomics Platform"/>
            <consortium name="The Broad Institute Genome Sequencing Center for Infectious Disease"/>
            <person name="Wu L."/>
            <person name="Ma J."/>
        </authorList>
    </citation>
    <scope>NUCLEOTIDE SEQUENCE [LARGE SCALE GENOMIC DNA]</scope>
    <source>
        <strain evidence="14">NBRC 111756</strain>
    </source>
</reference>
<evidence type="ECO:0000256" key="10">
    <source>
        <dbReference type="ARBA" id="ARBA00047520"/>
    </source>
</evidence>
<dbReference type="PANTHER" id="PTHR22789:SF0">
    <property type="entry name" value="3-OXO-TETRONATE 4-PHOSPHATE DECARBOXYLASE-RELATED"/>
    <property type="match status" value="1"/>
</dbReference>
<comment type="catalytic activity">
    <reaction evidence="10">
        <text>3-dehydro-4-O-phospho-D-erythronate + H(+) = dihydroxyacetone phosphate + CO2</text>
        <dbReference type="Rhea" id="RHEA:52416"/>
        <dbReference type="ChEBI" id="CHEBI:15378"/>
        <dbReference type="ChEBI" id="CHEBI:16526"/>
        <dbReference type="ChEBI" id="CHEBI:57642"/>
        <dbReference type="ChEBI" id="CHEBI:136593"/>
        <dbReference type="EC" id="4.1.1.104"/>
    </reaction>
</comment>
<dbReference type="GO" id="GO:0016829">
    <property type="term" value="F:lyase activity"/>
    <property type="evidence" value="ECO:0007669"/>
    <property type="project" value="UniProtKB-KW"/>
</dbReference>
<evidence type="ECO:0000256" key="9">
    <source>
        <dbReference type="ARBA" id="ARBA00044803"/>
    </source>
</evidence>
<comment type="function">
    <text evidence="7">Catalyzes the decarboxylation of 3-oxo-tetronate 4-phosphate to dihydroxyacetone phosphate (DHAP) and CO(2).</text>
</comment>
<dbReference type="EC" id="4.1.1.104" evidence="8"/>
<protein>
    <recommendedName>
        <fullName evidence="9">3-oxo-tetronate 4-phosphate decarboxylase</fullName>
        <ecNumber evidence="8">4.1.1.104</ecNumber>
    </recommendedName>
</protein>
<name>A0ABW2A125_9GAMM</name>
<organism evidence="13 14">
    <name type="scientific">Marinobacterium aestuariivivens</name>
    <dbReference type="NCBI Taxonomy" id="1698799"/>
    <lineage>
        <taxon>Bacteria</taxon>
        <taxon>Pseudomonadati</taxon>
        <taxon>Pseudomonadota</taxon>
        <taxon>Gammaproteobacteria</taxon>
        <taxon>Oceanospirillales</taxon>
        <taxon>Oceanospirillaceae</taxon>
        <taxon>Marinobacterium</taxon>
    </lineage>
</organism>
<keyword evidence="3" id="KW-0479">Metal-binding</keyword>
<dbReference type="InterPro" id="IPR001303">
    <property type="entry name" value="Aldolase_II/adducin_N"/>
</dbReference>
<evidence type="ECO:0000256" key="11">
    <source>
        <dbReference type="ARBA" id="ARBA00048603"/>
    </source>
</evidence>
<evidence type="ECO:0000256" key="5">
    <source>
        <dbReference type="ARBA" id="ARBA00023239"/>
    </source>
</evidence>
<keyword evidence="4" id="KW-0862">Zinc</keyword>
<dbReference type="RefSeq" id="WP_379909666.1">
    <property type="nucleotide sequence ID" value="NZ_JBHSWE010000001.1"/>
</dbReference>
<dbReference type="InterPro" id="IPR050013">
    <property type="entry name" value="OtnC"/>
</dbReference>
<keyword evidence="14" id="KW-1185">Reference proteome</keyword>
<dbReference type="SMART" id="SM01007">
    <property type="entry name" value="Aldolase_II"/>
    <property type="match status" value="1"/>
</dbReference>
<dbReference type="Proteomes" id="UP001596422">
    <property type="component" value="Unassembled WGS sequence"/>
</dbReference>
<evidence type="ECO:0000256" key="3">
    <source>
        <dbReference type="ARBA" id="ARBA00022723"/>
    </source>
</evidence>
<comment type="caution">
    <text evidence="13">The sequence shown here is derived from an EMBL/GenBank/DDBJ whole genome shotgun (WGS) entry which is preliminary data.</text>
</comment>
<dbReference type="NCBIfam" id="NF006000">
    <property type="entry name" value="PRK08130.1"/>
    <property type="match status" value="1"/>
</dbReference>
<dbReference type="EMBL" id="JBHSWE010000001">
    <property type="protein sequence ID" value="MFC6671156.1"/>
    <property type="molecule type" value="Genomic_DNA"/>
</dbReference>
<gene>
    <name evidence="13" type="primary">otnC</name>
    <name evidence="13" type="ORF">ACFQDL_14565</name>
</gene>
<dbReference type="Gene3D" id="3.40.225.10">
    <property type="entry name" value="Class II aldolase/adducin N-terminal domain"/>
    <property type="match status" value="1"/>
</dbReference>
<proteinExistence type="inferred from homology"/>
<dbReference type="InterPro" id="IPR036409">
    <property type="entry name" value="Aldolase_II/adducin_N_sf"/>
</dbReference>
<comment type="catalytic activity">
    <reaction evidence="11">
        <text>3-dehydro-4-O-phospho-L-erythronate + H(+) = dihydroxyacetone phosphate + CO2</text>
        <dbReference type="Rhea" id="RHEA:52404"/>
        <dbReference type="ChEBI" id="CHEBI:15378"/>
        <dbReference type="ChEBI" id="CHEBI:16526"/>
        <dbReference type="ChEBI" id="CHEBI:57642"/>
        <dbReference type="ChEBI" id="CHEBI:136592"/>
        <dbReference type="EC" id="4.1.1.104"/>
    </reaction>
</comment>
<evidence type="ECO:0000256" key="2">
    <source>
        <dbReference type="ARBA" id="ARBA00010037"/>
    </source>
</evidence>
<dbReference type="NCBIfam" id="NF043034">
    <property type="entry name" value="OxoTetrPhDc"/>
    <property type="match status" value="1"/>
</dbReference>
<evidence type="ECO:0000256" key="6">
    <source>
        <dbReference type="ARBA" id="ARBA00023277"/>
    </source>
</evidence>
<evidence type="ECO:0000256" key="8">
    <source>
        <dbReference type="ARBA" id="ARBA00044772"/>
    </source>
</evidence>
<dbReference type="PANTHER" id="PTHR22789">
    <property type="entry name" value="FUCULOSE PHOSPHATE ALDOLASE"/>
    <property type="match status" value="1"/>
</dbReference>
<evidence type="ECO:0000313" key="13">
    <source>
        <dbReference type="EMBL" id="MFC6671156.1"/>
    </source>
</evidence>
<keyword evidence="5 13" id="KW-0456">Lyase</keyword>
<dbReference type="Pfam" id="PF00596">
    <property type="entry name" value="Aldolase_II"/>
    <property type="match status" value="1"/>
</dbReference>
<evidence type="ECO:0000313" key="14">
    <source>
        <dbReference type="Proteomes" id="UP001596422"/>
    </source>
</evidence>
<feature type="domain" description="Class II aldolase/adducin N-terminal" evidence="12">
    <location>
        <begin position="9"/>
        <end position="187"/>
    </location>
</feature>
<evidence type="ECO:0000256" key="4">
    <source>
        <dbReference type="ARBA" id="ARBA00022833"/>
    </source>
</evidence>